<reference evidence="1" key="2">
    <citation type="submission" date="2020-10" db="EMBL/GenBank/DDBJ databases">
        <authorList>
            <person name="Cooper E.A."/>
            <person name="Brenton Z.W."/>
            <person name="Flinn B.S."/>
            <person name="Jenkins J."/>
            <person name="Shu S."/>
            <person name="Flowers D."/>
            <person name="Luo F."/>
            <person name="Wang Y."/>
            <person name="Xia P."/>
            <person name="Barry K."/>
            <person name="Daum C."/>
            <person name="Lipzen A."/>
            <person name="Yoshinaga Y."/>
            <person name="Schmutz J."/>
            <person name="Saski C."/>
            <person name="Vermerris W."/>
            <person name="Kresovich S."/>
        </authorList>
    </citation>
    <scope>NUCLEOTIDE SEQUENCE</scope>
</reference>
<dbReference type="Proteomes" id="UP000807115">
    <property type="component" value="Chromosome 3"/>
</dbReference>
<sequence>MRDICPLHWETDIQRKREVFTVRVSARANMSSKESSRYILPALCTHKFI</sequence>
<comment type="caution">
    <text evidence="1">The sequence shown here is derived from an EMBL/GenBank/DDBJ whole genome shotgun (WGS) entry which is preliminary data.</text>
</comment>
<reference evidence="1" key="1">
    <citation type="journal article" date="2019" name="BMC Genomics">
        <title>A new reference genome for Sorghum bicolor reveals high levels of sequence similarity between sweet and grain genotypes: implications for the genetics of sugar metabolism.</title>
        <authorList>
            <person name="Cooper E.A."/>
            <person name="Brenton Z.W."/>
            <person name="Flinn B.S."/>
            <person name="Jenkins J."/>
            <person name="Shu S."/>
            <person name="Flowers D."/>
            <person name="Luo F."/>
            <person name="Wang Y."/>
            <person name="Xia P."/>
            <person name="Barry K."/>
            <person name="Daum C."/>
            <person name="Lipzen A."/>
            <person name="Yoshinaga Y."/>
            <person name="Schmutz J."/>
            <person name="Saski C."/>
            <person name="Vermerris W."/>
            <person name="Kresovich S."/>
        </authorList>
    </citation>
    <scope>NUCLEOTIDE SEQUENCE</scope>
</reference>
<organism evidence="1 2">
    <name type="scientific">Sorghum bicolor</name>
    <name type="common">Sorghum</name>
    <name type="synonym">Sorghum vulgare</name>
    <dbReference type="NCBI Taxonomy" id="4558"/>
    <lineage>
        <taxon>Eukaryota</taxon>
        <taxon>Viridiplantae</taxon>
        <taxon>Streptophyta</taxon>
        <taxon>Embryophyta</taxon>
        <taxon>Tracheophyta</taxon>
        <taxon>Spermatophyta</taxon>
        <taxon>Magnoliopsida</taxon>
        <taxon>Liliopsida</taxon>
        <taxon>Poales</taxon>
        <taxon>Poaceae</taxon>
        <taxon>PACMAD clade</taxon>
        <taxon>Panicoideae</taxon>
        <taxon>Andropogonodae</taxon>
        <taxon>Andropogoneae</taxon>
        <taxon>Sorghinae</taxon>
        <taxon>Sorghum</taxon>
    </lineage>
</organism>
<dbReference type="EMBL" id="CM027682">
    <property type="protein sequence ID" value="KAG0538658.1"/>
    <property type="molecule type" value="Genomic_DNA"/>
</dbReference>
<evidence type="ECO:0000313" key="2">
    <source>
        <dbReference type="Proteomes" id="UP000807115"/>
    </source>
</evidence>
<proteinExistence type="predicted"/>
<protein>
    <submittedName>
        <fullName evidence="1">Uncharacterized protein</fullName>
    </submittedName>
</protein>
<gene>
    <name evidence="1" type="ORF">BDA96_03G255300</name>
</gene>
<accession>A0A921RE25</accession>
<evidence type="ECO:0000313" key="1">
    <source>
        <dbReference type="EMBL" id="KAG0538658.1"/>
    </source>
</evidence>
<name>A0A921RE25_SORBI</name>
<dbReference type="AlphaFoldDB" id="A0A921RE25"/>